<dbReference type="InterPro" id="IPR002586">
    <property type="entry name" value="CobQ/CobB/MinD/ParA_Nub-bd_dom"/>
</dbReference>
<reference evidence="5" key="1">
    <citation type="submission" date="2020-10" db="EMBL/GenBank/DDBJ databases">
        <authorList>
            <person name="Gilroy R."/>
        </authorList>
    </citation>
    <scope>NUCLEOTIDE SEQUENCE</scope>
    <source>
        <strain evidence="5">ChiSjej5B23-6657</strain>
    </source>
</reference>
<evidence type="ECO:0000313" key="6">
    <source>
        <dbReference type="Proteomes" id="UP000823912"/>
    </source>
</evidence>
<evidence type="ECO:0000259" key="4">
    <source>
        <dbReference type="Pfam" id="PF01656"/>
    </source>
</evidence>
<reference evidence="5" key="2">
    <citation type="journal article" date="2021" name="PeerJ">
        <title>Extensive microbial diversity within the chicken gut microbiome revealed by metagenomics and culture.</title>
        <authorList>
            <person name="Gilroy R."/>
            <person name="Ravi A."/>
            <person name="Getino M."/>
            <person name="Pursley I."/>
            <person name="Horton D.L."/>
            <person name="Alikhan N.F."/>
            <person name="Baker D."/>
            <person name="Gharbi K."/>
            <person name="Hall N."/>
            <person name="Watson M."/>
            <person name="Adriaenssens E.M."/>
            <person name="Foster-Nyarko E."/>
            <person name="Jarju S."/>
            <person name="Secka A."/>
            <person name="Antonio M."/>
            <person name="Oren A."/>
            <person name="Chaudhuri R.R."/>
            <person name="La Ragione R."/>
            <person name="Hildebrand F."/>
            <person name="Pallen M.J."/>
        </authorList>
    </citation>
    <scope>NUCLEOTIDE SEQUENCE</scope>
    <source>
        <strain evidence="5">ChiSjej5B23-6657</strain>
    </source>
</reference>
<dbReference type="GO" id="GO:0009898">
    <property type="term" value="C:cytoplasmic side of plasma membrane"/>
    <property type="evidence" value="ECO:0007669"/>
    <property type="project" value="TreeGrafter"/>
</dbReference>
<comment type="caution">
    <text evidence="5">The sequence shown here is derived from an EMBL/GenBank/DDBJ whole genome shotgun (WGS) entry which is preliminary data.</text>
</comment>
<feature type="domain" description="CobQ/CobB/MinD/ParA nucleotide binding" evidence="4">
    <location>
        <begin position="5"/>
        <end position="215"/>
    </location>
</feature>
<dbReference type="PIRSF" id="PIRSF003092">
    <property type="entry name" value="MinD"/>
    <property type="match status" value="1"/>
</dbReference>
<evidence type="ECO:0000256" key="2">
    <source>
        <dbReference type="ARBA" id="ARBA00022840"/>
    </source>
</evidence>
<evidence type="ECO:0000256" key="1">
    <source>
        <dbReference type="ARBA" id="ARBA00022741"/>
    </source>
</evidence>
<proteinExistence type="predicted"/>
<dbReference type="GO" id="GO:0051782">
    <property type="term" value="P:negative regulation of cell division"/>
    <property type="evidence" value="ECO:0007669"/>
    <property type="project" value="TreeGrafter"/>
</dbReference>
<dbReference type="Pfam" id="PF01656">
    <property type="entry name" value="CbiA"/>
    <property type="match status" value="1"/>
</dbReference>
<dbReference type="GO" id="GO:0005524">
    <property type="term" value="F:ATP binding"/>
    <property type="evidence" value="ECO:0007669"/>
    <property type="project" value="UniProtKB-KW"/>
</dbReference>
<sequence>MGEVIFITSGKGGVGKTTVTANLGKELARSDKKVMLLDFDFGLRNLDIILGLEQAVVYDISDVLEGRCRLRQAVIHPWRDLPMYFLPAAADADYLPDSERFSYLMENLKASFDYILIDSPAGVSQLFDMTAPFLTSVIVVVTSDSASISDASYIFRTLPGQQQTGRYLILNRFPAGRWQRRRRLDAEDLHLFFHVPVLGTVYEDKKAGECTDYGQLMSEKSSAAGRSFAKISRRILDYSSINKG</sequence>
<keyword evidence="1 3" id="KW-0547">Nucleotide-binding</keyword>
<dbReference type="GO" id="GO:0016887">
    <property type="term" value="F:ATP hydrolysis activity"/>
    <property type="evidence" value="ECO:0007669"/>
    <property type="project" value="TreeGrafter"/>
</dbReference>
<dbReference type="SUPFAM" id="SSF52540">
    <property type="entry name" value="P-loop containing nucleoside triphosphate hydrolases"/>
    <property type="match status" value="1"/>
</dbReference>
<accession>A0A9D1E8X2</accession>
<dbReference type="InterPro" id="IPR027417">
    <property type="entry name" value="P-loop_NTPase"/>
</dbReference>
<dbReference type="PANTHER" id="PTHR43384">
    <property type="entry name" value="SEPTUM SITE-DETERMINING PROTEIN MIND HOMOLOG, CHLOROPLASTIC-RELATED"/>
    <property type="match status" value="1"/>
</dbReference>
<evidence type="ECO:0000313" key="5">
    <source>
        <dbReference type="EMBL" id="HIR70161.1"/>
    </source>
</evidence>
<dbReference type="InterPro" id="IPR050625">
    <property type="entry name" value="ParA/MinD_ATPase"/>
</dbReference>
<dbReference type="Proteomes" id="UP000823912">
    <property type="component" value="Unassembled WGS sequence"/>
</dbReference>
<name>A0A9D1E8X2_9FIRM</name>
<protein>
    <submittedName>
        <fullName evidence="5">AAA family ATPase</fullName>
    </submittedName>
</protein>
<evidence type="ECO:0000256" key="3">
    <source>
        <dbReference type="PIRSR" id="PIRSR003092-1"/>
    </source>
</evidence>
<dbReference type="AlphaFoldDB" id="A0A9D1E8X2"/>
<dbReference type="EMBL" id="DVHM01000044">
    <property type="protein sequence ID" value="HIR70161.1"/>
    <property type="molecule type" value="Genomic_DNA"/>
</dbReference>
<keyword evidence="2 3" id="KW-0067">ATP-binding</keyword>
<dbReference type="InterPro" id="IPR025501">
    <property type="entry name" value="MinD_FleN"/>
</dbReference>
<organism evidence="5 6">
    <name type="scientific">Candidatus Pullilachnospira gallistercoris</name>
    <dbReference type="NCBI Taxonomy" id="2840911"/>
    <lineage>
        <taxon>Bacteria</taxon>
        <taxon>Bacillati</taxon>
        <taxon>Bacillota</taxon>
        <taxon>Clostridia</taxon>
        <taxon>Lachnospirales</taxon>
        <taxon>Lachnospiraceae</taxon>
        <taxon>Lachnospiraceae incertae sedis</taxon>
        <taxon>Candidatus Pullilachnospira</taxon>
    </lineage>
</organism>
<feature type="binding site" evidence="3">
    <location>
        <begin position="11"/>
        <end position="18"/>
    </location>
    <ligand>
        <name>ATP</name>
        <dbReference type="ChEBI" id="CHEBI:30616"/>
    </ligand>
</feature>
<gene>
    <name evidence="5" type="ORF">IAA55_02640</name>
</gene>
<dbReference type="GO" id="GO:0005829">
    <property type="term" value="C:cytosol"/>
    <property type="evidence" value="ECO:0007669"/>
    <property type="project" value="TreeGrafter"/>
</dbReference>
<dbReference type="PANTHER" id="PTHR43384:SF6">
    <property type="entry name" value="SEPTUM SITE-DETERMINING PROTEIN MIND HOMOLOG, CHLOROPLASTIC"/>
    <property type="match status" value="1"/>
</dbReference>
<dbReference type="Gene3D" id="3.40.50.300">
    <property type="entry name" value="P-loop containing nucleotide triphosphate hydrolases"/>
    <property type="match status" value="1"/>
</dbReference>